<reference evidence="2 3" key="2">
    <citation type="submission" date="2017-09" db="EMBL/GenBank/DDBJ databases">
        <title>Extensive intraspecific genome diversity in a model arbuscular mycorrhizal fungus.</title>
        <authorList>
            <person name="Chen E.C."/>
            <person name="Morin E."/>
            <person name="Beaudet D."/>
            <person name="Noel J."/>
            <person name="Ndikumana S."/>
            <person name="Charron P."/>
            <person name="St-Onge C."/>
            <person name="Giorgi J."/>
            <person name="Grigoriev I.V."/>
            <person name="Roux C."/>
            <person name="Martin F.M."/>
            <person name="Corradi N."/>
        </authorList>
    </citation>
    <scope>NUCLEOTIDE SEQUENCE [LARGE SCALE GENOMIC DNA]</scope>
    <source>
        <strain evidence="2 3">A5</strain>
    </source>
</reference>
<organism evidence="2 3">
    <name type="scientific">Rhizophagus irregularis</name>
    <dbReference type="NCBI Taxonomy" id="588596"/>
    <lineage>
        <taxon>Eukaryota</taxon>
        <taxon>Fungi</taxon>
        <taxon>Fungi incertae sedis</taxon>
        <taxon>Mucoromycota</taxon>
        <taxon>Glomeromycotina</taxon>
        <taxon>Glomeromycetes</taxon>
        <taxon>Glomerales</taxon>
        <taxon>Glomeraceae</taxon>
        <taxon>Rhizophagus</taxon>
    </lineage>
</organism>
<protein>
    <recommendedName>
        <fullName evidence="4">Serine-threonine/tyrosine-protein kinase catalytic domain-containing protein</fullName>
    </recommendedName>
</protein>
<evidence type="ECO:0000256" key="1">
    <source>
        <dbReference type="SAM" id="MobiDB-lite"/>
    </source>
</evidence>
<comment type="caution">
    <text evidence="2">The sequence shown here is derived from an EMBL/GenBank/DDBJ whole genome shotgun (WGS) entry which is preliminary data.</text>
</comment>
<dbReference type="VEuPathDB" id="FungiDB:RhiirA1_517131"/>
<feature type="region of interest" description="Disordered" evidence="1">
    <location>
        <begin position="46"/>
        <end position="68"/>
    </location>
</feature>
<dbReference type="EMBL" id="LLXJ01000562">
    <property type="protein sequence ID" value="PKC08272.1"/>
    <property type="molecule type" value="Genomic_DNA"/>
</dbReference>
<evidence type="ECO:0000313" key="2">
    <source>
        <dbReference type="EMBL" id="PKC08272.1"/>
    </source>
</evidence>
<dbReference type="VEuPathDB" id="FungiDB:RhiirFUN_018319"/>
<sequence length="132" mass="15467">MKCWDAKAENRPSAKELYQILKKWNEEYLILNSEIDTQMEEYHEKIREKKLKNRSNENKSKSIKTHPQAIYTSRLLNFKNLPEPVNSSDLTSFQVNSDDVSTNLISECLDVQLSESDLNEINQEEDNLNDET</sequence>
<dbReference type="AlphaFoldDB" id="A0A2N0PN75"/>
<name>A0A2N0PN75_9GLOM</name>
<accession>A0A2N0PN75</accession>
<reference evidence="2 3" key="1">
    <citation type="submission" date="2016-04" db="EMBL/GenBank/DDBJ databases">
        <title>Genome analyses suggest a sexual origin of heterokaryosis in a supposedly ancient asexual fungus.</title>
        <authorList>
            <person name="Ropars J."/>
            <person name="Sedzielewska K."/>
            <person name="Noel J."/>
            <person name="Charron P."/>
            <person name="Farinelli L."/>
            <person name="Marton T."/>
            <person name="Kruger M."/>
            <person name="Pelin A."/>
            <person name="Brachmann A."/>
            <person name="Corradi N."/>
        </authorList>
    </citation>
    <scope>NUCLEOTIDE SEQUENCE [LARGE SCALE GENOMIC DNA]</scope>
    <source>
        <strain evidence="2 3">A5</strain>
    </source>
</reference>
<proteinExistence type="predicted"/>
<evidence type="ECO:0000313" key="3">
    <source>
        <dbReference type="Proteomes" id="UP000232722"/>
    </source>
</evidence>
<gene>
    <name evidence="2" type="ORF">RhiirA5_477700</name>
</gene>
<dbReference type="VEuPathDB" id="FungiDB:FUN_000924"/>
<evidence type="ECO:0008006" key="4">
    <source>
        <dbReference type="Google" id="ProtNLM"/>
    </source>
</evidence>
<dbReference type="Proteomes" id="UP000232722">
    <property type="component" value="Unassembled WGS sequence"/>
</dbReference>